<dbReference type="Gene3D" id="3.40.47.10">
    <property type="match status" value="1"/>
</dbReference>
<dbReference type="InterPro" id="IPR020841">
    <property type="entry name" value="PKS_Beta-ketoAc_synthase_dom"/>
</dbReference>
<dbReference type="InterPro" id="IPR029058">
    <property type="entry name" value="AB_hydrolase_fold"/>
</dbReference>
<dbReference type="InterPro" id="IPR016039">
    <property type="entry name" value="Thiolase-like"/>
</dbReference>
<dbReference type="Pfam" id="PF02801">
    <property type="entry name" value="Ketoacyl-synt_C"/>
    <property type="match status" value="1"/>
</dbReference>
<feature type="compositionally biased region" description="Low complexity" evidence="8">
    <location>
        <begin position="1983"/>
        <end position="1992"/>
    </location>
</feature>
<dbReference type="SUPFAM" id="SSF53901">
    <property type="entry name" value="Thiolase-like"/>
    <property type="match status" value="1"/>
</dbReference>
<dbReference type="SMART" id="SM00825">
    <property type="entry name" value="PKS_KS"/>
    <property type="match status" value="1"/>
</dbReference>
<sequence length="2009" mass="203682">MAVHVHDYLTAPEPAGPGGAWTTPRPTLPEVFAAAVAAGGERAAVVDAGGARSWQAWRADADAFGRALQDLGVRPGDVVAAQLPNSWEFLVAHVAVAAVGAVLLPLHSTLGTRETGSLLERAGARALLLPAAAEPPSRSELPALEFVIPVGPGGEAAPAAALPDAPGSYGALVRARRGLAPQPVPVTADSPLVLMPSSGTTSARPKICIHTHGGLLGNAVAAAREGGTTAGDTLLSGSPFTHLFGLFSVHLSLVAAARQAVLPRWDTEAFRQLAAASRASVLFAVPAQLRDLVESPDPVARLREVRTGGAAVPASLVAGVRSALGAATVVQWGMSEVGAGLSTAPDDPVGVAARSIGRPVGEGRVRVVGEDGRPCPVGETGELEFHGPSLFRGYLADPEATAEAMTPDGWLRTGDLACLHEDGTVGYRGRQAERINVGGLKFTASEVEALLADLPQLANAAVAARPDDRLGEYPVLLAQLRTGARLTLEDVRAHLAAKGVAAYKWPLELVTVAEVPVTPTRKVARGRLADLLALPARKTVAAWAQQAAALPEREALDAALALVREQAAGVGGAALGAADGGGSFRSAGLDSLGAVRLASGLAARTGLALSTTAVFDHPTPEQLARHLVALAAGTADGPAGAAADTARPASPARTAGRGGDDDDPVAVVGIGCRFPGGIASPEDLWRLLAEGGETVGPFPADRGWDLERVHHPDRGRAGTSYVRHGGFLDGAADFDAAFFGLSPREARAMDPQQRLLLETAWEALERAGIAPAALRGTAAGVFVGLMSSDYAPRLDEAPELHDGLLLTGNASSVAAGRIAYTLGLTGPALTVDTACSSSLVALHLARQALLRGECTVALAGGATVMSTPASFVDFSRQGALSPDGRCRAFSAAADGAGWSEGAGVLVLERLSAARRAGRPVLAVLSGSAVNQDGASNGLTAPSGPAQREVVRLALADAGLDPGDVDLVEAHGTGTPLGDRIEAEALLASYGRGRAPGRPVWLGSLKSNIGHTQAAAGVAGVIKAVLALRHGEMPRSLHAGEPTPHVGWAAGGVRLLDAPRPWPPRADGGRRAAGVSAFGISGTNAHVVVQDPPPAEEEPRRAGGPAGPEPAAAVPWVLAAKDRPGLRELAARLARSAAGAAPADVARALVVHRAPGDRAFPRRAVVVGEDADALRAGLADLAVGRENPRVVTGTAPAAGAGRTVFVFPGQGAQWEAMGAALLSESPVFAEAVGACDAAFAPHLDWSVAAVLRGEAGTPPADRADVAQTALFTMMVALAALWRSFGVEPDAVVGHSQGEIAAAYAAGALTLEDAARIVALRARAVLRLPPGAMAAVSLPAPELAARLAGRSGPPLAVAAENAPDASVVAGAPAAVEALLAELAAEGVRGRRVAVDYASHCAAVEPLRAELAEALAGLAPRPVSTPFWSTAGGGRITGPELTAGYWYRNLRNPVAFAPAVGSLLESGFRTFVEVSPHPVLTYAVQGTAERAGAEVLAAGSLRRGDGGLGRFLLSAAEVYAHGAAVDWAAVCGGRRPGPVEALPTYPFQRRRYWLAARGPSGAAAGRAAAPGAGLPDGAAGAAGGPRSAAELLALVRESAAAVLGHGGADAVDPDRPFLELGAGSLAAVELRGRLARALELSLPSTVVFDHPTARALAAHLGERLEHSRPQDGAPAAPEAHRAPDRDGDRAPAGPAGPTAETAAAALPDGLSALFRQASAAGRGAVAADVLSAASLLRPTFTAAEAADRAQDPVRLAGGPGGPALVCLPSLVPTGGPHEYARLAAAFAGRRTVLALSQPGFGPGEALPADLAALVEAHVAALGRRTGGGPVLLCGHSSGGWTAWAVAARLAREGRPAAGIVLLDTPWYEGAVPPEELSLVLGVAERRRREAGDTGPIGTHRLTATGGCLRILRGWRPGPLGAPVLLVRAREPIGPPARWRHPHTAAEVAGDHFTMMEAHAGEVAAAVESWLSGLRSAAGPASPVRPLPAGGAPSAARGRDVLQHSRADEETAP</sequence>
<feature type="compositionally biased region" description="Low complexity" evidence="8">
    <location>
        <begin position="638"/>
        <end position="655"/>
    </location>
</feature>
<keyword evidence="3" id="KW-0597">Phosphoprotein</keyword>
<dbReference type="Pfam" id="PF00550">
    <property type="entry name" value="PP-binding"/>
    <property type="match status" value="2"/>
</dbReference>
<evidence type="ECO:0000256" key="6">
    <source>
        <dbReference type="ARBA" id="ARBA00023268"/>
    </source>
</evidence>
<dbReference type="EMBL" id="CP030862">
    <property type="protein sequence ID" value="AXE25009.1"/>
    <property type="molecule type" value="Genomic_DNA"/>
</dbReference>
<dbReference type="SMART" id="SM00824">
    <property type="entry name" value="PKS_TE"/>
    <property type="match status" value="1"/>
</dbReference>
<dbReference type="Pfam" id="PF16197">
    <property type="entry name" value="KAsynt_C_assoc"/>
    <property type="match status" value="1"/>
</dbReference>
<evidence type="ECO:0000259" key="10">
    <source>
        <dbReference type="PROSITE" id="PS52004"/>
    </source>
</evidence>
<feature type="region of interest" description="Disordered" evidence="8">
    <location>
        <begin position="1973"/>
        <end position="2009"/>
    </location>
</feature>
<dbReference type="SMART" id="SM00827">
    <property type="entry name" value="PKS_AT"/>
    <property type="match status" value="1"/>
</dbReference>
<dbReference type="Gene3D" id="1.10.1200.10">
    <property type="entry name" value="ACP-like"/>
    <property type="match status" value="2"/>
</dbReference>
<dbReference type="PANTHER" id="PTHR43775">
    <property type="entry name" value="FATTY ACID SYNTHASE"/>
    <property type="match status" value="1"/>
</dbReference>
<evidence type="ECO:0000256" key="1">
    <source>
        <dbReference type="ARBA" id="ARBA00001957"/>
    </source>
</evidence>
<dbReference type="Pfam" id="PF00975">
    <property type="entry name" value="Thioesterase"/>
    <property type="match status" value="1"/>
</dbReference>
<keyword evidence="6" id="KW-0511">Multifunctional enzyme</keyword>
<dbReference type="Gene3D" id="3.30.300.30">
    <property type="match status" value="1"/>
</dbReference>
<dbReference type="InterPro" id="IPR036736">
    <property type="entry name" value="ACP-like_sf"/>
</dbReference>
<dbReference type="Pfam" id="PF00109">
    <property type="entry name" value="ketoacyl-synt"/>
    <property type="match status" value="1"/>
</dbReference>
<keyword evidence="5" id="KW-0045">Antibiotic biosynthesis</keyword>
<evidence type="ECO:0000313" key="12">
    <source>
        <dbReference type="Proteomes" id="UP000252004"/>
    </source>
</evidence>
<keyword evidence="12" id="KW-1185">Reference proteome</keyword>
<dbReference type="OrthoDB" id="9778690at2"/>
<dbReference type="InterPro" id="IPR009081">
    <property type="entry name" value="PP-bd_ACP"/>
</dbReference>
<gene>
    <name evidence="11" type="ORF">C0216_17530</name>
</gene>
<dbReference type="SMART" id="SM00823">
    <property type="entry name" value="PKS_PP"/>
    <property type="match status" value="2"/>
</dbReference>
<feature type="domain" description="Carrier" evidence="9">
    <location>
        <begin position="1586"/>
        <end position="1661"/>
    </location>
</feature>
<dbReference type="Pfam" id="PF00698">
    <property type="entry name" value="Acyl_transf_1"/>
    <property type="match status" value="1"/>
</dbReference>
<dbReference type="SUPFAM" id="SSF47336">
    <property type="entry name" value="ACP-like"/>
    <property type="match status" value="2"/>
</dbReference>
<feature type="region of interest" description="Disordered" evidence="8">
    <location>
        <begin position="1088"/>
        <end position="1109"/>
    </location>
</feature>
<dbReference type="CDD" id="cd00833">
    <property type="entry name" value="PKS"/>
    <property type="match status" value="1"/>
</dbReference>
<dbReference type="GO" id="GO:0031177">
    <property type="term" value="F:phosphopantetheine binding"/>
    <property type="evidence" value="ECO:0007669"/>
    <property type="project" value="InterPro"/>
</dbReference>
<dbReference type="SUPFAM" id="SSF55048">
    <property type="entry name" value="Probable ACP-binding domain of malonyl-CoA ACP transacylase"/>
    <property type="match status" value="1"/>
</dbReference>
<dbReference type="PROSITE" id="PS00012">
    <property type="entry name" value="PHOSPHOPANTETHEINE"/>
    <property type="match status" value="1"/>
</dbReference>
<dbReference type="GO" id="GO:0004315">
    <property type="term" value="F:3-oxoacyl-[acyl-carrier-protein] synthase activity"/>
    <property type="evidence" value="ECO:0007669"/>
    <property type="project" value="InterPro"/>
</dbReference>
<dbReference type="SUPFAM" id="SSF53474">
    <property type="entry name" value="alpha/beta-Hydrolases"/>
    <property type="match status" value="1"/>
</dbReference>
<keyword evidence="4 11" id="KW-0808">Transferase</keyword>
<evidence type="ECO:0000313" key="11">
    <source>
        <dbReference type="EMBL" id="AXE25009.1"/>
    </source>
</evidence>
<dbReference type="CDD" id="cd04433">
    <property type="entry name" value="AFD_class_I"/>
    <property type="match status" value="1"/>
</dbReference>
<dbReference type="PROSITE" id="PS00606">
    <property type="entry name" value="KS3_1"/>
    <property type="match status" value="1"/>
</dbReference>
<dbReference type="InterPro" id="IPR032821">
    <property type="entry name" value="PKS_assoc"/>
</dbReference>
<dbReference type="InterPro" id="IPR014031">
    <property type="entry name" value="Ketoacyl_synth_C"/>
</dbReference>
<dbReference type="SUPFAM" id="SSF56801">
    <property type="entry name" value="Acetyl-CoA synthetase-like"/>
    <property type="match status" value="1"/>
</dbReference>
<dbReference type="InterPro" id="IPR016036">
    <property type="entry name" value="Malonyl_transacylase_ACP-bd"/>
</dbReference>
<evidence type="ECO:0000256" key="2">
    <source>
        <dbReference type="ARBA" id="ARBA00022450"/>
    </source>
</evidence>
<dbReference type="RefSeq" id="WP_114056197.1">
    <property type="nucleotide sequence ID" value="NZ_CP030862.1"/>
</dbReference>
<dbReference type="GO" id="GO:0004312">
    <property type="term" value="F:fatty acid synthase activity"/>
    <property type="evidence" value="ECO:0007669"/>
    <property type="project" value="TreeGrafter"/>
</dbReference>
<feature type="domain" description="Ketosynthase family 3 (KS3)" evidence="10">
    <location>
        <begin position="662"/>
        <end position="1090"/>
    </location>
</feature>
<dbReference type="InterPro" id="IPR006162">
    <property type="entry name" value="Ppantetheine_attach_site"/>
</dbReference>
<dbReference type="SUPFAM" id="SSF52151">
    <property type="entry name" value="FabD/lysophospholipase-like"/>
    <property type="match status" value="1"/>
</dbReference>
<evidence type="ECO:0000256" key="7">
    <source>
        <dbReference type="ARBA" id="ARBA00023315"/>
    </source>
</evidence>
<dbReference type="Gene3D" id="3.40.50.12780">
    <property type="entry name" value="N-terminal domain of ligase-like"/>
    <property type="match status" value="1"/>
</dbReference>
<keyword evidence="2" id="KW-0596">Phosphopantetheine</keyword>
<dbReference type="Proteomes" id="UP000252004">
    <property type="component" value="Chromosome"/>
</dbReference>
<feature type="region of interest" description="Disordered" evidence="8">
    <location>
        <begin position="638"/>
        <end position="662"/>
    </location>
</feature>
<feature type="domain" description="Carrier" evidence="9">
    <location>
        <begin position="554"/>
        <end position="631"/>
    </location>
</feature>
<dbReference type="PANTHER" id="PTHR43775:SF51">
    <property type="entry name" value="INACTIVE PHENOLPHTHIOCEROL SYNTHESIS POLYKETIDE SYNTHASE TYPE I PKS1-RELATED"/>
    <property type="match status" value="1"/>
</dbReference>
<dbReference type="PROSITE" id="PS50075">
    <property type="entry name" value="CARRIER"/>
    <property type="match status" value="2"/>
</dbReference>
<reference evidence="11 12" key="1">
    <citation type="submission" date="2018-01" db="EMBL/GenBank/DDBJ databases">
        <title>Draft genome Sequence of streptomyces globosus LZH-48.</title>
        <authorList>
            <person name="Ran K."/>
            <person name="Li Z."/>
            <person name="Wei S."/>
            <person name="Dong R."/>
        </authorList>
    </citation>
    <scope>NUCLEOTIDE SEQUENCE [LARGE SCALE GENOMIC DNA]</scope>
    <source>
        <strain evidence="11 12">LZH-48</strain>
    </source>
</reference>
<evidence type="ECO:0000256" key="5">
    <source>
        <dbReference type="ARBA" id="ARBA00023194"/>
    </source>
</evidence>
<dbReference type="InterPro" id="IPR050091">
    <property type="entry name" value="PKS_NRPS_Biosynth_Enz"/>
</dbReference>
<evidence type="ECO:0000256" key="4">
    <source>
        <dbReference type="ARBA" id="ARBA00022679"/>
    </source>
</evidence>
<proteinExistence type="predicted"/>
<dbReference type="Pfam" id="PF00501">
    <property type="entry name" value="AMP-binding"/>
    <property type="match status" value="1"/>
</dbReference>
<feature type="region of interest" description="Disordered" evidence="8">
    <location>
        <begin position="1"/>
        <end position="24"/>
    </location>
</feature>
<name>A0A344U288_9ACTN</name>
<dbReference type="SMART" id="SM01294">
    <property type="entry name" value="PKS_PP_betabranch"/>
    <property type="match status" value="1"/>
</dbReference>
<dbReference type="InterPro" id="IPR042099">
    <property type="entry name" value="ANL_N_sf"/>
</dbReference>
<dbReference type="InterPro" id="IPR020806">
    <property type="entry name" value="PKS_PP-bd"/>
</dbReference>
<dbReference type="Gene3D" id="3.40.50.1820">
    <property type="entry name" value="alpha/beta hydrolase"/>
    <property type="match status" value="1"/>
</dbReference>
<dbReference type="PROSITE" id="PS52004">
    <property type="entry name" value="KS3_2"/>
    <property type="match status" value="1"/>
</dbReference>
<dbReference type="KEGG" id="sgz:C0216_17530"/>
<dbReference type="InterPro" id="IPR014030">
    <property type="entry name" value="Ketoacyl_synth_N"/>
</dbReference>
<dbReference type="InterPro" id="IPR020802">
    <property type="entry name" value="TesA-like"/>
</dbReference>
<keyword evidence="7" id="KW-0012">Acyltransferase</keyword>
<dbReference type="InterPro" id="IPR045851">
    <property type="entry name" value="AMP-bd_C_sf"/>
</dbReference>
<accession>A0A344U288</accession>
<dbReference type="FunFam" id="3.40.366.10:FF:000002">
    <property type="entry name" value="Probable polyketide synthase 2"/>
    <property type="match status" value="1"/>
</dbReference>
<evidence type="ECO:0000259" key="9">
    <source>
        <dbReference type="PROSITE" id="PS50075"/>
    </source>
</evidence>
<dbReference type="InterPro" id="IPR000873">
    <property type="entry name" value="AMP-dep_synth/lig_dom"/>
</dbReference>
<organism evidence="11 12">
    <name type="scientific">Streptomyces globosus</name>
    <dbReference type="NCBI Taxonomy" id="68209"/>
    <lineage>
        <taxon>Bacteria</taxon>
        <taxon>Bacillati</taxon>
        <taxon>Actinomycetota</taxon>
        <taxon>Actinomycetes</taxon>
        <taxon>Kitasatosporales</taxon>
        <taxon>Streptomycetaceae</taxon>
        <taxon>Streptomyces</taxon>
    </lineage>
</organism>
<feature type="region of interest" description="Disordered" evidence="8">
    <location>
        <begin position="1661"/>
        <end position="1698"/>
    </location>
</feature>
<feature type="compositionally biased region" description="Basic and acidic residues" evidence="8">
    <location>
        <begin position="1993"/>
        <end position="2009"/>
    </location>
</feature>
<dbReference type="FunFam" id="3.40.47.10:FF:000019">
    <property type="entry name" value="Polyketide synthase type I"/>
    <property type="match status" value="1"/>
</dbReference>
<comment type="cofactor">
    <cofactor evidence="1">
        <name>pantetheine 4'-phosphate</name>
        <dbReference type="ChEBI" id="CHEBI:47942"/>
    </cofactor>
</comment>
<protein>
    <submittedName>
        <fullName evidence="11">Acyl transferase</fullName>
    </submittedName>
</protein>
<dbReference type="GO" id="GO:0006633">
    <property type="term" value="P:fatty acid biosynthetic process"/>
    <property type="evidence" value="ECO:0007669"/>
    <property type="project" value="InterPro"/>
</dbReference>
<evidence type="ECO:0000256" key="8">
    <source>
        <dbReference type="SAM" id="MobiDB-lite"/>
    </source>
</evidence>
<feature type="compositionally biased region" description="Low complexity" evidence="8">
    <location>
        <begin position="1687"/>
        <end position="1698"/>
    </location>
</feature>
<feature type="compositionally biased region" description="Basic and acidic residues" evidence="8">
    <location>
        <begin position="1675"/>
        <end position="1686"/>
    </location>
</feature>
<dbReference type="InterPro" id="IPR001227">
    <property type="entry name" value="Ac_transferase_dom_sf"/>
</dbReference>
<dbReference type="Gene3D" id="3.40.366.10">
    <property type="entry name" value="Malonyl-Coenzyme A Acyl Carrier Protein, domain 2"/>
    <property type="match status" value="1"/>
</dbReference>
<dbReference type="Gene3D" id="3.30.70.3290">
    <property type="match status" value="1"/>
</dbReference>
<evidence type="ECO:0000256" key="3">
    <source>
        <dbReference type="ARBA" id="ARBA00022553"/>
    </source>
</evidence>
<dbReference type="Pfam" id="PF13193">
    <property type="entry name" value="AMP-binding_C"/>
    <property type="match status" value="1"/>
</dbReference>
<dbReference type="InterPro" id="IPR018201">
    <property type="entry name" value="Ketoacyl_synth_AS"/>
</dbReference>
<dbReference type="GO" id="GO:0033068">
    <property type="term" value="P:macrolide biosynthetic process"/>
    <property type="evidence" value="ECO:0007669"/>
    <property type="project" value="UniProtKB-ARBA"/>
</dbReference>
<dbReference type="InterPro" id="IPR025110">
    <property type="entry name" value="AMP-bd_C"/>
</dbReference>
<dbReference type="InterPro" id="IPR001031">
    <property type="entry name" value="Thioesterase"/>
</dbReference>
<dbReference type="InterPro" id="IPR016035">
    <property type="entry name" value="Acyl_Trfase/lysoPLipase"/>
</dbReference>
<dbReference type="InterPro" id="IPR014043">
    <property type="entry name" value="Acyl_transferase_dom"/>
</dbReference>